<dbReference type="Proteomes" id="UP000266841">
    <property type="component" value="Unassembled WGS sequence"/>
</dbReference>
<protein>
    <recommendedName>
        <fullName evidence="3">Prolyl aminopeptidase</fullName>
    </recommendedName>
</protein>
<accession>K0TM72</accession>
<sequence>MRLSNQEREDISRSHRQNGFVSDQYVPAQAILTCFYSTNDDFVMNGYRTFMSLSPPDGIAIESWYSSKLPPASGHADECISNIADEEILYPLPPTIAIQGGRDGICPPDTSLDLHALWPQLELRIAMNSGHSMYDKVISGEIINALDRLAHGL</sequence>
<dbReference type="InterPro" id="IPR005944">
    <property type="entry name" value="Pro_iminopeptidase"/>
</dbReference>
<dbReference type="InterPro" id="IPR029058">
    <property type="entry name" value="AB_hydrolase_fold"/>
</dbReference>
<dbReference type="OrthoDB" id="202137at2759"/>
<name>K0TM72_THAOC</name>
<dbReference type="GO" id="GO:0006508">
    <property type="term" value="P:proteolysis"/>
    <property type="evidence" value="ECO:0007669"/>
    <property type="project" value="InterPro"/>
</dbReference>
<keyword evidence="2" id="KW-1185">Reference proteome</keyword>
<organism evidence="1 2">
    <name type="scientific">Thalassiosira oceanica</name>
    <name type="common">Marine diatom</name>
    <dbReference type="NCBI Taxonomy" id="159749"/>
    <lineage>
        <taxon>Eukaryota</taxon>
        <taxon>Sar</taxon>
        <taxon>Stramenopiles</taxon>
        <taxon>Ochrophyta</taxon>
        <taxon>Bacillariophyta</taxon>
        <taxon>Coscinodiscophyceae</taxon>
        <taxon>Thalassiosirophycidae</taxon>
        <taxon>Thalassiosirales</taxon>
        <taxon>Thalassiosiraceae</taxon>
        <taxon>Thalassiosira</taxon>
    </lineage>
</organism>
<evidence type="ECO:0008006" key="3">
    <source>
        <dbReference type="Google" id="ProtNLM"/>
    </source>
</evidence>
<dbReference type="PANTHER" id="PTHR43722:SF1">
    <property type="entry name" value="PROLINE IMINOPEPTIDASE"/>
    <property type="match status" value="1"/>
</dbReference>
<comment type="caution">
    <text evidence="1">The sequence shown here is derived from an EMBL/GenBank/DDBJ whole genome shotgun (WGS) entry which is preliminary data.</text>
</comment>
<proteinExistence type="predicted"/>
<evidence type="ECO:0000313" key="2">
    <source>
        <dbReference type="Proteomes" id="UP000266841"/>
    </source>
</evidence>
<dbReference type="EMBL" id="AGNL01002637">
    <property type="protein sequence ID" value="EJK75946.1"/>
    <property type="molecule type" value="Genomic_DNA"/>
</dbReference>
<dbReference type="PANTHER" id="PTHR43722">
    <property type="entry name" value="PROLINE IMINOPEPTIDASE"/>
    <property type="match status" value="1"/>
</dbReference>
<dbReference type="Gene3D" id="3.40.50.1820">
    <property type="entry name" value="alpha/beta hydrolase"/>
    <property type="match status" value="1"/>
</dbReference>
<reference evidence="1 2" key="1">
    <citation type="journal article" date="2012" name="Genome Biol.">
        <title>Genome and low-iron response of an oceanic diatom adapted to chronic iron limitation.</title>
        <authorList>
            <person name="Lommer M."/>
            <person name="Specht M."/>
            <person name="Roy A.S."/>
            <person name="Kraemer L."/>
            <person name="Andreson R."/>
            <person name="Gutowska M.A."/>
            <person name="Wolf J."/>
            <person name="Bergner S.V."/>
            <person name="Schilhabel M.B."/>
            <person name="Klostermeier U.C."/>
            <person name="Beiko R.G."/>
            <person name="Rosenstiel P."/>
            <person name="Hippler M."/>
            <person name="Laroche J."/>
        </authorList>
    </citation>
    <scope>NUCLEOTIDE SEQUENCE [LARGE SCALE GENOMIC DNA]</scope>
    <source>
        <strain evidence="1 2">CCMP1005</strain>
    </source>
</reference>
<dbReference type="AlphaFoldDB" id="K0TM72"/>
<dbReference type="GO" id="GO:0004177">
    <property type="term" value="F:aminopeptidase activity"/>
    <property type="evidence" value="ECO:0007669"/>
    <property type="project" value="UniProtKB-EC"/>
</dbReference>
<dbReference type="SUPFAM" id="SSF53474">
    <property type="entry name" value="alpha/beta-Hydrolases"/>
    <property type="match status" value="1"/>
</dbReference>
<gene>
    <name evidence="1" type="ORF">THAOC_02309</name>
</gene>
<dbReference type="eggNOG" id="ENOG502QPPY">
    <property type="taxonomic scope" value="Eukaryota"/>
</dbReference>
<dbReference type="GO" id="GO:0005737">
    <property type="term" value="C:cytoplasm"/>
    <property type="evidence" value="ECO:0007669"/>
    <property type="project" value="InterPro"/>
</dbReference>
<evidence type="ECO:0000313" key="1">
    <source>
        <dbReference type="EMBL" id="EJK75946.1"/>
    </source>
</evidence>